<dbReference type="PANTHER" id="PTHR35560:SF3">
    <property type="entry name" value="PEPTIDASE S9 PROLYL OLIGOPEPTIDASE CATALYTIC DOMAIN-CONTAINING PROTEIN"/>
    <property type="match status" value="1"/>
</dbReference>
<evidence type="ECO:0000313" key="1">
    <source>
        <dbReference type="EMBL" id="CUV11793.1"/>
    </source>
</evidence>
<dbReference type="PANTHER" id="PTHR35560">
    <property type="entry name" value="BLL0132 PROTEIN"/>
    <property type="match status" value="1"/>
</dbReference>
<name>A0A0S4TPX6_RALSL</name>
<dbReference type="Gene3D" id="3.40.50.1820">
    <property type="entry name" value="alpha/beta hydrolase"/>
    <property type="match status" value="1"/>
</dbReference>
<proteinExistence type="predicted"/>
<gene>
    <name evidence="1" type="ORF">RUN39_v1_230049</name>
</gene>
<dbReference type="InterPro" id="IPR029058">
    <property type="entry name" value="AB_hydrolase_fold"/>
</dbReference>
<sequence>MWWPIRRHISTSRRSGRGFAPYDASACPDYDRYKYGMVDRVPYAAGMDGRTLFRRYAQRQVTYLVGSNDNDPGHRELDKTCSAEAEGPTRLDRARNYLRYERYLAGARKSVRHEAHEVIGVGHDQARMFGSRCGAQAVFGLPAAANAAGAACRPPQL</sequence>
<protein>
    <submittedName>
        <fullName evidence="1">Uncharacterized protein</fullName>
    </submittedName>
</protein>
<dbReference type="AlphaFoldDB" id="A0A0S4TPX6"/>
<reference evidence="1" key="1">
    <citation type="submission" date="2015-10" db="EMBL/GenBank/DDBJ databases">
        <authorList>
            <person name="Gilbert D.G."/>
        </authorList>
    </citation>
    <scope>NUCLEOTIDE SEQUENCE</scope>
    <source>
        <strain evidence="1">Phyl III-seqv23</strain>
    </source>
</reference>
<dbReference type="EMBL" id="LN899819">
    <property type="protein sequence ID" value="CUV11793.1"/>
    <property type="molecule type" value="Genomic_DNA"/>
</dbReference>
<accession>A0A0S4TPX6</accession>
<organism evidence="1">
    <name type="scientific">Ralstonia solanacearum</name>
    <name type="common">Pseudomonas solanacearum</name>
    <dbReference type="NCBI Taxonomy" id="305"/>
    <lineage>
        <taxon>Bacteria</taxon>
        <taxon>Pseudomonadati</taxon>
        <taxon>Pseudomonadota</taxon>
        <taxon>Betaproteobacteria</taxon>
        <taxon>Burkholderiales</taxon>
        <taxon>Burkholderiaceae</taxon>
        <taxon>Ralstonia</taxon>
        <taxon>Ralstonia solanacearum species complex</taxon>
    </lineage>
</organism>